<dbReference type="OrthoDB" id="9859814at2"/>
<gene>
    <name evidence="2" type="ordered locus">Spica_0235</name>
</gene>
<accession>F8EYH1</accession>
<dbReference type="RefSeq" id="WP_013967716.1">
    <property type="nucleotide sequence ID" value="NC_015732.1"/>
</dbReference>
<feature type="signal peptide" evidence="1">
    <location>
        <begin position="1"/>
        <end position="20"/>
    </location>
</feature>
<evidence type="ECO:0000313" key="2">
    <source>
        <dbReference type="EMBL" id="AEJ18403.1"/>
    </source>
</evidence>
<sequence length="160" mass="17653">MKRFFFVCVSILLFAGSLYAQTSTAAVGKQSVTVDFAVTMRDLAVAAKTQDDRAIPTNRAIILDGDIGTIIVHEDTATSFVAEVELLNGIWVDETQVELYRTYIICEGLQFRSLFDSQSPSRLKSGQTVMVLATYEGLGMDYDGKTPVPVVQALSIRRIY</sequence>
<protein>
    <submittedName>
        <fullName evidence="2">Uncharacterized protein</fullName>
    </submittedName>
</protein>
<proteinExistence type="predicted"/>
<dbReference type="Proteomes" id="UP000000503">
    <property type="component" value="Chromosome"/>
</dbReference>
<feature type="chain" id="PRO_5003376568" evidence="1">
    <location>
        <begin position="21"/>
        <end position="160"/>
    </location>
</feature>
<dbReference type="STRING" id="744872.Spica_0235"/>
<name>F8EYH1_GRAC1</name>
<keyword evidence="3" id="KW-1185">Reference proteome</keyword>
<keyword evidence="1" id="KW-0732">Signal</keyword>
<reference evidence="3" key="1">
    <citation type="journal article" date="2013" name="Stand. Genomic Sci.">
        <title>Genome sequence of the thermophilic fresh-water bacterium Spirochaeta caldaria type strain (H1(T)), reclassification of Spirochaeta caldaria, Spirochaeta stenostrepta, and Spirochaeta zuelzerae in the genus Treponema as Treponema caldaria comb. nov., Treponema stenostrepta comb. nov., and Treponema zuelzerae comb. nov., and emendation of the genus Treponema.</title>
        <authorList>
            <person name="Abt B."/>
            <person name="Goker M."/>
            <person name="Scheuner C."/>
            <person name="Han C."/>
            <person name="Lu M."/>
            <person name="Misra M."/>
            <person name="Lapidus A."/>
            <person name="Nolan M."/>
            <person name="Lucas S."/>
            <person name="Hammon N."/>
            <person name="Deshpande S."/>
            <person name="Cheng J.F."/>
            <person name="Tapia R."/>
            <person name="Goodwin L.A."/>
            <person name="Pitluck S."/>
            <person name="Liolios K."/>
            <person name="Pagani I."/>
            <person name="Ivanova N."/>
            <person name="Mavromatis K."/>
            <person name="Mikhailova N."/>
            <person name="Huntemann M."/>
            <person name="Pati A."/>
            <person name="Chen A."/>
            <person name="Palaniappan K."/>
            <person name="Land M."/>
            <person name="Hauser L."/>
            <person name="Jeffries C.D."/>
            <person name="Rohde M."/>
            <person name="Spring S."/>
            <person name="Gronow S."/>
            <person name="Detter J.C."/>
            <person name="Bristow J."/>
            <person name="Eisen J.A."/>
            <person name="Markowitz V."/>
            <person name="Hugenholtz P."/>
            <person name="Kyrpides N.C."/>
            <person name="Woyke T."/>
            <person name="Klenk H.P."/>
        </authorList>
    </citation>
    <scope>NUCLEOTIDE SEQUENCE</scope>
    <source>
        <strain evidence="3">ATCC 51460 / DSM 7334 / H1</strain>
    </source>
</reference>
<dbReference type="KEGG" id="scd:Spica_0235"/>
<dbReference type="HOGENOM" id="CLU_1651408_0_0_12"/>
<evidence type="ECO:0000256" key="1">
    <source>
        <dbReference type="SAM" id="SignalP"/>
    </source>
</evidence>
<dbReference type="EMBL" id="CP002868">
    <property type="protein sequence ID" value="AEJ18403.1"/>
    <property type="molecule type" value="Genomic_DNA"/>
</dbReference>
<organism evidence="2 3">
    <name type="scientific">Gracilinema caldarium (strain ATCC 51460 / DSM 7334 / H1)</name>
    <name type="common">Treponema caldarium</name>
    <dbReference type="NCBI Taxonomy" id="744872"/>
    <lineage>
        <taxon>Bacteria</taxon>
        <taxon>Pseudomonadati</taxon>
        <taxon>Spirochaetota</taxon>
        <taxon>Spirochaetia</taxon>
        <taxon>Spirochaetales</taxon>
        <taxon>Breznakiellaceae</taxon>
        <taxon>Gracilinema</taxon>
    </lineage>
</organism>
<dbReference type="AlphaFoldDB" id="F8EYH1"/>
<evidence type="ECO:0000313" key="3">
    <source>
        <dbReference type="Proteomes" id="UP000000503"/>
    </source>
</evidence>